<dbReference type="Proteomes" id="UP000286288">
    <property type="component" value="Unassembled WGS sequence"/>
</dbReference>
<evidence type="ECO:0000313" key="2">
    <source>
        <dbReference type="EMBL" id="RHK06156.1"/>
    </source>
</evidence>
<sequence length="215" mass="23536">MKLVKNDTVLFLGDSITDCDRDRQDPHDLGHGFARLVADQLAETFPTAGFTFYNRGIGGNKAADVLARLQEDCLQLAPDVLVFMIGINDTWHNAGGPDFGSEAAATSFEETYRQILEQVTQQGITRIFLLEPFVLPYPEDRQTWRIDLDPKIQIVRRLAAAFHCQLLPLDGLFAEAAVASSPQALTGDDGVHPTPAGHALIADQLMARLAFSSEG</sequence>
<dbReference type="AlphaFoldDB" id="A0A415ES54"/>
<evidence type="ECO:0000259" key="1">
    <source>
        <dbReference type="Pfam" id="PF13472"/>
    </source>
</evidence>
<dbReference type="CDD" id="cd01834">
    <property type="entry name" value="SGNH_hydrolase_like_2"/>
    <property type="match status" value="1"/>
</dbReference>
<accession>A0A415ES54</accession>
<protein>
    <submittedName>
        <fullName evidence="2">GDSL family lipase</fullName>
    </submittedName>
</protein>
<dbReference type="PANTHER" id="PTHR30383:SF5">
    <property type="entry name" value="SGNH HYDROLASE-TYPE ESTERASE DOMAIN-CONTAINING PROTEIN"/>
    <property type="match status" value="1"/>
</dbReference>
<dbReference type="InterPro" id="IPR013830">
    <property type="entry name" value="SGNH_hydro"/>
</dbReference>
<feature type="domain" description="SGNH hydrolase-type esterase" evidence="1">
    <location>
        <begin position="11"/>
        <end position="200"/>
    </location>
</feature>
<comment type="caution">
    <text evidence="2">The sequence shown here is derived from an EMBL/GenBank/DDBJ whole genome shotgun (WGS) entry which is preliminary data.</text>
</comment>
<dbReference type="EMBL" id="QRMZ01000012">
    <property type="protein sequence ID" value="RHK06156.1"/>
    <property type="molecule type" value="Genomic_DNA"/>
</dbReference>
<gene>
    <name evidence="2" type="ORF">DW084_10445</name>
</gene>
<dbReference type="Gene3D" id="3.40.50.1110">
    <property type="entry name" value="SGNH hydrolase"/>
    <property type="match status" value="1"/>
</dbReference>
<dbReference type="PANTHER" id="PTHR30383">
    <property type="entry name" value="THIOESTERASE 1/PROTEASE 1/LYSOPHOSPHOLIPASE L1"/>
    <property type="match status" value="1"/>
</dbReference>
<dbReference type="GO" id="GO:0004622">
    <property type="term" value="F:phosphatidylcholine lysophospholipase activity"/>
    <property type="evidence" value="ECO:0007669"/>
    <property type="project" value="TreeGrafter"/>
</dbReference>
<proteinExistence type="predicted"/>
<name>A0A415ES54_ENTCA</name>
<dbReference type="SUPFAM" id="SSF52266">
    <property type="entry name" value="SGNH hydrolase"/>
    <property type="match status" value="1"/>
</dbReference>
<reference evidence="2 3" key="1">
    <citation type="submission" date="2018-08" db="EMBL/GenBank/DDBJ databases">
        <title>A genome reference for cultivated species of the human gut microbiota.</title>
        <authorList>
            <person name="Zou Y."/>
            <person name="Xue W."/>
            <person name="Luo G."/>
        </authorList>
    </citation>
    <scope>NUCLEOTIDE SEQUENCE [LARGE SCALE GENOMIC DNA]</scope>
    <source>
        <strain evidence="2 3">AF48-16</strain>
    </source>
</reference>
<dbReference type="InterPro" id="IPR036514">
    <property type="entry name" value="SGNH_hydro_sf"/>
</dbReference>
<organism evidence="2 3">
    <name type="scientific">Enterococcus casseliflavus</name>
    <name type="common">Enterococcus flavescens</name>
    <dbReference type="NCBI Taxonomy" id="37734"/>
    <lineage>
        <taxon>Bacteria</taxon>
        <taxon>Bacillati</taxon>
        <taxon>Bacillota</taxon>
        <taxon>Bacilli</taxon>
        <taxon>Lactobacillales</taxon>
        <taxon>Enterococcaceae</taxon>
        <taxon>Enterococcus</taxon>
    </lineage>
</organism>
<evidence type="ECO:0000313" key="3">
    <source>
        <dbReference type="Proteomes" id="UP000286288"/>
    </source>
</evidence>
<dbReference type="InterPro" id="IPR051532">
    <property type="entry name" value="Ester_Hydrolysis_Enzymes"/>
</dbReference>
<dbReference type="Pfam" id="PF13472">
    <property type="entry name" value="Lipase_GDSL_2"/>
    <property type="match status" value="1"/>
</dbReference>